<organism evidence="6 7">
    <name type="scientific">Maricaulis virginensis</name>
    <dbReference type="NCBI Taxonomy" id="144022"/>
    <lineage>
        <taxon>Bacteria</taxon>
        <taxon>Pseudomonadati</taxon>
        <taxon>Pseudomonadota</taxon>
        <taxon>Alphaproteobacteria</taxon>
        <taxon>Maricaulales</taxon>
        <taxon>Maricaulaceae</taxon>
        <taxon>Maricaulis</taxon>
    </lineage>
</organism>
<dbReference type="EMBL" id="BSFE01000007">
    <property type="protein sequence ID" value="GLK53037.1"/>
    <property type="molecule type" value="Genomic_DNA"/>
</dbReference>
<dbReference type="AlphaFoldDB" id="A0A9W6MPD0"/>
<dbReference type="Proteomes" id="UP001143486">
    <property type="component" value="Unassembled WGS sequence"/>
</dbReference>
<reference evidence="6" key="1">
    <citation type="journal article" date="2014" name="Int. J. Syst. Evol. Microbiol.">
        <title>Complete genome sequence of Corynebacterium casei LMG S-19264T (=DSM 44701T), isolated from a smear-ripened cheese.</title>
        <authorList>
            <consortium name="US DOE Joint Genome Institute (JGI-PGF)"/>
            <person name="Walter F."/>
            <person name="Albersmeier A."/>
            <person name="Kalinowski J."/>
            <person name="Ruckert C."/>
        </authorList>
    </citation>
    <scope>NUCLEOTIDE SEQUENCE</scope>
    <source>
        <strain evidence="6">VKM B-1513</strain>
    </source>
</reference>
<accession>A0A9W6MPD0</accession>
<keyword evidence="4" id="KW-0472">Membrane</keyword>
<sequence>MRQGVINQRQQEGAFDIMTEQTTPTLKVELDLTDADLDFFRERLEQSRASLGTTDESRIMAGVSDMMDKALASNPPEFVKARIRQLGPLLGMLEDEDWKLEGDDRKNVIDALAYFADPEDLIPDATPVLGYVDDAIMIDLVAASLSAELEAYADFVAHREELKAEPAADLPSLEEARNVMQSRMRRRRLRSKAGAKWPHTTRIRHYF</sequence>
<evidence type="ECO:0000256" key="4">
    <source>
        <dbReference type="ARBA" id="ARBA00023136"/>
    </source>
</evidence>
<dbReference type="Pfam" id="PF06803">
    <property type="entry name" value="DUF1232"/>
    <property type="match status" value="1"/>
</dbReference>
<proteinExistence type="predicted"/>
<evidence type="ECO:0000313" key="7">
    <source>
        <dbReference type="Proteomes" id="UP001143486"/>
    </source>
</evidence>
<keyword evidence="3" id="KW-1133">Transmembrane helix</keyword>
<keyword evidence="2" id="KW-0812">Transmembrane</keyword>
<dbReference type="InterPro" id="IPR010652">
    <property type="entry name" value="DUF1232"/>
</dbReference>
<protein>
    <recommendedName>
        <fullName evidence="5">DUF1232 domain-containing protein</fullName>
    </recommendedName>
</protein>
<keyword evidence="7" id="KW-1185">Reference proteome</keyword>
<evidence type="ECO:0000256" key="3">
    <source>
        <dbReference type="ARBA" id="ARBA00022989"/>
    </source>
</evidence>
<comment type="subcellular location">
    <subcellularLocation>
        <location evidence="1">Endomembrane system</location>
        <topology evidence="1">Multi-pass membrane protein</topology>
    </subcellularLocation>
</comment>
<gene>
    <name evidence="6" type="ORF">GCM10017621_25450</name>
</gene>
<dbReference type="GO" id="GO:0012505">
    <property type="term" value="C:endomembrane system"/>
    <property type="evidence" value="ECO:0007669"/>
    <property type="project" value="UniProtKB-SubCell"/>
</dbReference>
<evidence type="ECO:0000259" key="5">
    <source>
        <dbReference type="Pfam" id="PF06803"/>
    </source>
</evidence>
<feature type="domain" description="DUF1232" evidence="5">
    <location>
        <begin position="111"/>
        <end position="138"/>
    </location>
</feature>
<comment type="caution">
    <text evidence="6">The sequence shown here is derived from an EMBL/GenBank/DDBJ whole genome shotgun (WGS) entry which is preliminary data.</text>
</comment>
<reference evidence="6" key="2">
    <citation type="submission" date="2023-01" db="EMBL/GenBank/DDBJ databases">
        <authorList>
            <person name="Sun Q."/>
            <person name="Evtushenko L."/>
        </authorList>
    </citation>
    <scope>NUCLEOTIDE SEQUENCE</scope>
    <source>
        <strain evidence="6">VKM B-1513</strain>
    </source>
</reference>
<evidence type="ECO:0000256" key="1">
    <source>
        <dbReference type="ARBA" id="ARBA00004127"/>
    </source>
</evidence>
<evidence type="ECO:0000256" key="2">
    <source>
        <dbReference type="ARBA" id="ARBA00022692"/>
    </source>
</evidence>
<evidence type="ECO:0000313" key="6">
    <source>
        <dbReference type="EMBL" id="GLK53037.1"/>
    </source>
</evidence>
<name>A0A9W6MPD0_9PROT</name>